<organism evidence="1 2">
    <name type="scientific">Rhizophagus clarus</name>
    <dbReference type="NCBI Taxonomy" id="94130"/>
    <lineage>
        <taxon>Eukaryota</taxon>
        <taxon>Fungi</taxon>
        <taxon>Fungi incertae sedis</taxon>
        <taxon>Mucoromycota</taxon>
        <taxon>Glomeromycotina</taxon>
        <taxon>Glomeromycetes</taxon>
        <taxon>Glomerales</taxon>
        <taxon>Glomeraceae</taxon>
        <taxon>Rhizophagus</taxon>
    </lineage>
</organism>
<reference evidence="1 2" key="1">
    <citation type="submission" date="2017-11" db="EMBL/GenBank/DDBJ databases">
        <title>The genome of Rhizophagus clarus HR1 reveals common genetic basis of auxotrophy among arbuscular mycorrhizal fungi.</title>
        <authorList>
            <person name="Kobayashi Y."/>
        </authorList>
    </citation>
    <scope>NUCLEOTIDE SEQUENCE [LARGE SCALE GENOMIC DNA]</scope>
    <source>
        <strain evidence="1 2">HR1</strain>
    </source>
</reference>
<gene>
    <name evidence="1" type="ORF">RclHR1_27580002</name>
</gene>
<name>A0A2Z6RHQ7_9GLOM</name>
<protein>
    <submittedName>
        <fullName evidence="1">Uncharacterized protein</fullName>
    </submittedName>
</protein>
<sequence>NNRRIKKYISKQLKTYGRQLKQTGDKMLVLETNRENVRYSWPIMLAVEHGKNLSTTTAEETLEINVQPPKSRKSCEDMLIK</sequence>
<proteinExistence type="predicted"/>
<evidence type="ECO:0000313" key="1">
    <source>
        <dbReference type="EMBL" id="GBB96441.1"/>
    </source>
</evidence>
<feature type="non-terminal residue" evidence="1">
    <location>
        <position position="1"/>
    </location>
</feature>
<comment type="caution">
    <text evidence="1">The sequence shown here is derived from an EMBL/GenBank/DDBJ whole genome shotgun (WGS) entry which is preliminary data.</text>
</comment>
<keyword evidence="2" id="KW-1185">Reference proteome</keyword>
<dbReference type="AlphaFoldDB" id="A0A2Z6RHQ7"/>
<evidence type="ECO:0000313" key="2">
    <source>
        <dbReference type="Proteomes" id="UP000247702"/>
    </source>
</evidence>
<accession>A0A2Z6RHQ7</accession>
<dbReference type="Proteomes" id="UP000247702">
    <property type="component" value="Unassembled WGS sequence"/>
</dbReference>
<dbReference type="EMBL" id="BEXD01001955">
    <property type="protein sequence ID" value="GBB96441.1"/>
    <property type="molecule type" value="Genomic_DNA"/>
</dbReference>